<dbReference type="EMBL" id="JAWDGP010000981">
    <property type="protein sequence ID" value="KAK3795818.1"/>
    <property type="molecule type" value="Genomic_DNA"/>
</dbReference>
<evidence type="ECO:0000256" key="1">
    <source>
        <dbReference type="SAM" id="MobiDB-lite"/>
    </source>
</evidence>
<dbReference type="AlphaFoldDB" id="A0AAE1AXC4"/>
<evidence type="ECO:0000313" key="2">
    <source>
        <dbReference type="EMBL" id="KAK3795818.1"/>
    </source>
</evidence>
<name>A0AAE1AXC4_9GAST</name>
<proteinExistence type="predicted"/>
<gene>
    <name evidence="2" type="ORF">RRG08_052251</name>
</gene>
<feature type="region of interest" description="Disordered" evidence="1">
    <location>
        <begin position="84"/>
        <end position="120"/>
    </location>
</feature>
<accession>A0AAE1AXC4</accession>
<comment type="caution">
    <text evidence="2">The sequence shown here is derived from an EMBL/GenBank/DDBJ whole genome shotgun (WGS) entry which is preliminary data.</text>
</comment>
<organism evidence="2 3">
    <name type="scientific">Elysia crispata</name>
    <name type="common">lettuce slug</name>
    <dbReference type="NCBI Taxonomy" id="231223"/>
    <lineage>
        <taxon>Eukaryota</taxon>
        <taxon>Metazoa</taxon>
        <taxon>Spiralia</taxon>
        <taxon>Lophotrochozoa</taxon>
        <taxon>Mollusca</taxon>
        <taxon>Gastropoda</taxon>
        <taxon>Heterobranchia</taxon>
        <taxon>Euthyneura</taxon>
        <taxon>Panpulmonata</taxon>
        <taxon>Sacoglossa</taxon>
        <taxon>Placobranchoidea</taxon>
        <taxon>Plakobranchidae</taxon>
        <taxon>Elysia</taxon>
    </lineage>
</organism>
<reference evidence="2" key="1">
    <citation type="journal article" date="2023" name="G3 (Bethesda)">
        <title>A reference genome for the long-term kleptoplast-retaining sea slug Elysia crispata morphotype clarki.</title>
        <authorList>
            <person name="Eastman K.E."/>
            <person name="Pendleton A.L."/>
            <person name="Shaikh M.A."/>
            <person name="Suttiyut T."/>
            <person name="Ogas R."/>
            <person name="Tomko P."/>
            <person name="Gavelis G."/>
            <person name="Widhalm J.R."/>
            <person name="Wisecaver J.H."/>
        </authorList>
    </citation>
    <scope>NUCLEOTIDE SEQUENCE</scope>
    <source>
        <strain evidence="2">ECLA1</strain>
    </source>
</reference>
<protein>
    <submittedName>
        <fullName evidence="2">Uncharacterized protein</fullName>
    </submittedName>
</protein>
<sequence>MAQHDDKRAKDHEEHLRLTVDITASQYLYGDDVKKMLKEAQENLHRVWDQTARASSEISCLIRKKKRGRSFLEEYRDKCLPKMSREPSKLAVTPSNVCRSDPDSPTATASATRTSPHAANMRNEMTLKISAWNIDQNAYTEDGILLFSNGTEPFDHVEKNRFGGVVAVDDYSYNAC</sequence>
<dbReference type="Proteomes" id="UP001283361">
    <property type="component" value="Unassembled WGS sequence"/>
</dbReference>
<keyword evidence="3" id="KW-1185">Reference proteome</keyword>
<feature type="compositionally biased region" description="Low complexity" evidence="1">
    <location>
        <begin position="103"/>
        <end position="119"/>
    </location>
</feature>
<evidence type="ECO:0000313" key="3">
    <source>
        <dbReference type="Proteomes" id="UP001283361"/>
    </source>
</evidence>